<dbReference type="eggNOG" id="COG1661">
    <property type="taxonomic scope" value="Bacteria"/>
</dbReference>
<dbReference type="Gene3D" id="3.30.1330.80">
    <property type="entry name" value="Hypothetical protein, similar to alpha- acetolactate decarboxylase, domain 2"/>
    <property type="match status" value="1"/>
</dbReference>
<evidence type="ECO:0000259" key="1">
    <source>
        <dbReference type="PROSITE" id="PS51742"/>
    </source>
</evidence>
<reference evidence="2 3" key="1">
    <citation type="journal article" date="2010" name="Stand. Genomic Sci.">
        <title>Complete genome sequence of Acetohalobium arabaticum type strain (Z-7288).</title>
        <authorList>
            <person name="Sikorski J."/>
            <person name="Lapidus A."/>
            <person name="Chertkov O."/>
            <person name="Lucas S."/>
            <person name="Copeland A."/>
            <person name="Glavina Del Rio T."/>
            <person name="Nolan M."/>
            <person name="Tice H."/>
            <person name="Cheng J.F."/>
            <person name="Han C."/>
            <person name="Brambilla E."/>
            <person name="Pitluck S."/>
            <person name="Liolios K."/>
            <person name="Ivanova N."/>
            <person name="Mavromatis K."/>
            <person name="Mikhailova N."/>
            <person name="Pati A."/>
            <person name="Bruce D."/>
            <person name="Detter C."/>
            <person name="Tapia R."/>
            <person name="Goodwin L."/>
            <person name="Chen A."/>
            <person name="Palaniappan K."/>
            <person name="Land M."/>
            <person name="Hauser L."/>
            <person name="Chang Y.J."/>
            <person name="Jeffries C.D."/>
            <person name="Rohde M."/>
            <person name="Goker M."/>
            <person name="Spring S."/>
            <person name="Woyke T."/>
            <person name="Bristow J."/>
            <person name="Eisen J.A."/>
            <person name="Markowitz V."/>
            <person name="Hugenholtz P."/>
            <person name="Kyrpides N.C."/>
            <person name="Klenk H.P."/>
        </authorList>
    </citation>
    <scope>NUCLEOTIDE SEQUENCE [LARGE SCALE GENOMIC DNA]</scope>
    <source>
        <strain evidence="3">ATCC 49924 / DSM 5501 / Z-7288</strain>
    </source>
</reference>
<proteinExistence type="predicted"/>
<dbReference type="HOGENOM" id="CLU_114051_1_0_9"/>
<dbReference type="STRING" id="574087.Acear_0016"/>
<dbReference type="PANTHER" id="PTHR34988">
    <property type="entry name" value="PROTEIN, PUTATIVE-RELATED"/>
    <property type="match status" value="1"/>
</dbReference>
<dbReference type="RefSeq" id="WP_013277015.1">
    <property type="nucleotide sequence ID" value="NC_014378.1"/>
</dbReference>
<sequence>MEYTEASIGRIFILRLETGDQIPETIEEFAETKGIDSATVLFIGGADKEGEVAVGPKDGSAKQPIPDTKKLSGVSEAIGAGTIFTNENKLPKLHLHSSFGRKDKTITGCTKAGGIDIWNIGEVIILELNNHSAYRKIDPETGFELLEV</sequence>
<dbReference type="Proteomes" id="UP000001661">
    <property type="component" value="Chromosome"/>
</dbReference>
<name>D9QSB2_ACEAZ</name>
<dbReference type="OrthoDB" id="9798999at2"/>
<dbReference type="Pfam" id="PF03479">
    <property type="entry name" value="PCC"/>
    <property type="match status" value="1"/>
</dbReference>
<evidence type="ECO:0000313" key="3">
    <source>
        <dbReference type="Proteomes" id="UP000001661"/>
    </source>
</evidence>
<dbReference type="AlphaFoldDB" id="D9QSB2"/>
<keyword evidence="3" id="KW-1185">Reference proteome</keyword>
<protein>
    <submittedName>
        <fullName evidence="2">DNA-binding protein</fullName>
    </submittedName>
</protein>
<evidence type="ECO:0000313" key="2">
    <source>
        <dbReference type="EMBL" id="ADL11568.1"/>
    </source>
</evidence>
<accession>D9QSB2</accession>
<dbReference type="SUPFAM" id="SSF117856">
    <property type="entry name" value="AF0104/ALDC/Ptd012-like"/>
    <property type="match status" value="1"/>
</dbReference>
<dbReference type="CDD" id="cd11378">
    <property type="entry name" value="DUF296"/>
    <property type="match status" value="1"/>
</dbReference>
<keyword evidence="2" id="KW-0238">DNA-binding</keyword>
<dbReference type="InterPro" id="IPR005175">
    <property type="entry name" value="PPC_dom"/>
</dbReference>
<dbReference type="KEGG" id="aar:Acear_0016"/>
<organism evidence="2 3">
    <name type="scientific">Acetohalobium arabaticum (strain ATCC 49924 / DSM 5501 / Z-7288)</name>
    <dbReference type="NCBI Taxonomy" id="574087"/>
    <lineage>
        <taxon>Bacteria</taxon>
        <taxon>Bacillati</taxon>
        <taxon>Bacillota</taxon>
        <taxon>Clostridia</taxon>
        <taxon>Halanaerobiales</taxon>
        <taxon>Halobacteroidaceae</taxon>
        <taxon>Acetohalobium</taxon>
    </lineage>
</organism>
<dbReference type="EMBL" id="CP002105">
    <property type="protein sequence ID" value="ADL11568.1"/>
    <property type="molecule type" value="Genomic_DNA"/>
</dbReference>
<dbReference type="PANTHER" id="PTHR34988:SF1">
    <property type="entry name" value="DNA-BINDING PROTEIN"/>
    <property type="match status" value="1"/>
</dbReference>
<dbReference type="PROSITE" id="PS51742">
    <property type="entry name" value="PPC"/>
    <property type="match status" value="1"/>
</dbReference>
<gene>
    <name evidence="2" type="ordered locus">Acear_0016</name>
</gene>
<dbReference type="GO" id="GO:0003677">
    <property type="term" value="F:DNA binding"/>
    <property type="evidence" value="ECO:0007669"/>
    <property type="project" value="UniProtKB-KW"/>
</dbReference>
<feature type="domain" description="PPC" evidence="1">
    <location>
        <begin position="6"/>
        <end position="148"/>
    </location>
</feature>